<name>A0ABV7A6T7_9BACI</name>
<dbReference type="RefSeq" id="WP_390305636.1">
    <property type="nucleotide sequence ID" value="NZ_JBHRRZ010000015.1"/>
</dbReference>
<keyword evidence="2" id="KW-1185">Reference proteome</keyword>
<gene>
    <name evidence="1" type="ORF">ACFODW_09325</name>
</gene>
<organism evidence="1 2">
    <name type="scientific">Virgibacillus sediminis</name>
    <dbReference type="NCBI Taxonomy" id="202260"/>
    <lineage>
        <taxon>Bacteria</taxon>
        <taxon>Bacillati</taxon>
        <taxon>Bacillota</taxon>
        <taxon>Bacilli</taxon>
        <taxon>Bacillales</taxon>
        <taxon>Bacillaceae</taxon>
        <taxon>Virgibacillus</taxon>
    </lineage>
</organism>
<reference evidence="2" key="1">
    <citation type="journal article" date="2019" name="Int. J. Syst. Evol. Microbiol.">
        <title>The Global Catalogue of Microorganisms (GCM) 10K type strain sequencing project: providing services to taxonomists for standard genome sequencing and annotation.</title>
        <authorList>
            <consortium name="The Broad Institute Genomics Platform"/>
            <consortium name="The Broad Institute Genome Sequencing Center for Infectious Disease"/>
            <person name="Wu L."/>
            <person name="Ma J."/>
        </authorList>
    </citation>
    <scope>NUCLEOTIDE SEQUENCE [LARGE SCALE GENOMIC DNA]</scope>
    <source>
        <strain evidence="2">KCTC 13193</strain>
    </source>
</reference>
<accession>A0ABV7A6T7</accession>
<sequence length="108" mass="12263">MIIHNKGNYVRHAAGVMLVPGTNEVTEKNWKKFSSHPIIKSLIKKGEIVSHEKAKSTKDFNVDEAVELVEDTTSISLLEEWQETDDRKTVQEAIEVKLSELQGNDEEE</sequence>
<proteinExistence type="predicted"/>
<evidence type="ECO:0000313" key="1">
    <source>
        <dbReference type="EMBL" id="MFC2948539.1"/>
    </source>
</evidence>
<dbReference type="EMBL" id="JBHRRZ010000015">
    <property type="protein sequence ID" value="MFC2948539.1"/>
    <property type="molecule type" value="Genomic_DNA"/>
</dbReference>
<dbReference type="Proteomes" id="UP001595387">
    <property type="component" value="Unassembled WGS sequence"/>
</dbReference>
<comment type="caution">
    <text evidence="1">The sequence shown here is derived from an EMBL/GenBank/DDBJ whole genome shotgun (WGS) entry which is preliminary data.</text>
</comment>
<evidence type="ECO:0000313" key="2">
    <source>
        <dbReference type="Proteomes" id="UP001595387"/>
    </source>
</evidence>
<protein>
    <submittedName>
        <fullName evidence="1">Uncharacterized protein</fullName>
    </submittedName>
</protein>